<protein>
    <submittedName>
        <fullName evidence="2">Uncharacterized protein</fullName>
    </submittedName>
</protein>
<dbReference type="PANTHER" id="PTHR35488">
    <property type="entry name" value="OS05G0358900 PROTEIN-RELATED"/>
    <property type="match status" value="1"/>
</dbReference>
<feature type="compositionally biased region" description="Basic residues" evidence="1">
    <location>
        <begin position="59"/>
        <end position="75"/>
    </location>
</feature>
<evidence type="ECO:0000313" key="3">
    <source>
        <dbReference type="Proteomes" id="UP000585474"/>
    </source>
</evidence>
<dbReference type="PANTHER" id="PTHR35488:SF4">
    <property type="entry name" value="DUF4005 DOMAIN-CONTAINING PROTEIN"/>
    <property type="match status" value="1"/>
</dbReference>
<reference evidence="2 3" key="1">
    <citation type="submission" date="2019-07" db="EMBL/GenBank/DDBJ databases">
        <title>De Novo Assembly of kiwifruit Actinidia rufa.</title>
        <authorList>
            <person name="Sugita-Konishi S."/>
            <person name="Sato K."/>
            <person name="Mori E."/>
            <person name="Abe Y."/>
            <person name="Kisaki G."/>
            <person name="Hamano K."/>
            <person name="Suezawa K."/>
            <person name="Otani M."/>
            <person name="Fukuda T."/>
            <person name="Manabe T."/>
            <person name="Gomi K."/>
            <person name="Tabuchi M."/>
            <person name="Akimitsu K."/>
            <person name="Kataoka I."/>
        </authorList>
    </citation>
    <scope>NUCLEOTIDE SEQUENCE [LARGE SCALE GENOMIC DNA]</scope>
    <source>
        <strain evidence="3">cv. Fuchu</strain>
    </source>
</reference>
<dbReference type="OrthoDB" id="737456at2759"/>
<evidence type="ECO:0000313" key="2">
    <source>
        <dbReference type="EMBL" id="GFY97261.1"/>
    </source>
</evidence>
<sequence>MKKSPIHPRYEGGDYGFDLQVDFLQFLEEARKHASKENFEVAAQNPEEAQKRQSGEAKKNKKSWKRSIFSRRKFDKKSNSGMETPTSSHISKPRGSRVSASGPIYGGSGRSGATSYKPHRQTSGPLMSLFQPTKRAEDGIPYICLDKLNNPHDVQSYGPVYLVT</sequence>
<dbReference type="AlphaFoldDB" id="A0A7J0FEY9"/>
<accession>A0A7J0FEY9</accession>
<dbReference type="Proteomes" id="UP000585474">
    <property type="component" value="Unassembled WGS sequence"/>
</dbReference>
<gene>
    <name evidence="2" type="ORF">Acr_11g0015670</name>
</gene>
<dbReference type="EMBL" id="BJWL01000011">
    <property type="protein sequence ID" value="GFY97261.1"/>
    <property type="molecule type" value="Genomic_DNA"/>
</dbReference>
<feature type="compositionally biased region" description="Polar residues" evidence="1">
    <location>
        <begin position="79"/>
        <end position="90"/>
    </location>
</feature>
<proteinExistence type="predicted"/>
<evidence type="ECO:0000256" key="1">
    <source>
        <dbReference type="SAM" id="MobiDB-lite"/>
    </source>
</evidence>
<feature type="compositionally biased region" description="Basic and acidic residues" evidence="1">
    <location>
        <begin position="48"/>
        <end position="58"/>
    </location>
</feature>
<feature type="region of interest" description="Disordered" evidence="1">
    <location>
        <begin position="37"/>
        <end position="126"/>
    </location>
</feature>
<comment type="caution">
    <text evidence="2">The sequence shown here is derived from an EMBL/GenBank/DDBJ whole genome shotgun (WGS) entry which is preliminary data.</text>
</comment>
<organism evidence="2 3">
    <name type="scientific">Actinidia rufa</name>
    <dbReference type="NCBI Taxonomy" id="165716"/>
    <lineage>
        <taxon>Eukaryota</taxon>
        <taxon>Viridiplantae</taxon>
        <taxon>Streptophyta</taxon>
        <taxon>Embryophyta</taxon>
        <taxon>Tracheophyta</taxon>
        <taxon>Spermatophyta</taxon>
        <taxon>Magnoliopsida</taxon>
        <taxon>eudicotyledons</taxon>
        <taxon>Gunneridae</taxon>
        <taxon>Pentapetalae</taxon>
        <taxon>asterids</taxon>
        <taxon>Ericales</taxon>
        <taxon>Actinidiaceae</taxon>
        <taxon>Actinidia</taxon>
    </lineage>
</organism>
<keyword evidence="3" id="KW-1185">Reference proteome</keyword>
<name>A0A7J0FEY9_9ERIC</name>